<evidence type="ECO:0000256" key="10">
    <source>
        <dbReference type="SAM" id="Phobius"/>
    </source>
</evidence>
<evidence type="ECO:0000256" key="8">
    <source>
        <dbReference type="ARBA" id="ARBA00023170"/>
    </source>
</evidence>
<evidence type="ECO:0000256" key="7">
    <source>
        <dbReference type="ARBA" id="ARBA00023136"/>
    </source>
</evidence>
<protein>
    <submittedName>
        <fullName evidence="13">Olfactory receptor 5P3-like</fullName>
    </submittedName>
</protein>
<accession>A0A6P7WRS2</accession>
<dbReference type="PROSITE" id="PS50262">
    <property type="entry name" value="G_PROTEIN_RECEP_F1_2"/>
    <property type="match status" value="1"/>
</dbReference>
<dbReference type="GO" id="GO:0005886">
    <property type="term" value="C:plasma membrane"/>
    <property type="evidence" value="ECO:0007669"/>
    <property type="project" value="UniProtKB-SubCell"/>
</dbReference>
<dbReference type="RefSeq" id="XP_030043876.1">
    <property type="nucleotide sequence ID" value="XM_030188016.1"/>
</dbReference>
<dbReference type="GeneID" id="115458162"/>
<evidence type="ECO:0000256" key="1">
    <source>
        <dbReference type="ARBA" id="ARBA00004651"/>
    </source>
</evidence>
<dbReference type="OrthoDB" id="10017003at2759"/>
<keyword evidence="6" id="KW-0297">G-protein coupled receptor</keyword>
<dbReference type="SUPFAM" id="SSF81321">
    <property type="entry name" value="Family A G protein-coupled receptor-like"/>
    <property type="match status" value="1"/>
</dbReference>
<dbReference type="Gene3D" id="1.20.1070.10">
    <property type="entry name" value="Rhodopsin 7-helix transmembrane proteins"/>
    <property type="match status" value="1"/>
</dbReference>
<reference evidence="13" key="1">
    <citation type="submission" date="2025-08" db="UniProtKB">
        <authorList>
            <consortium name="RefSeq"/>
        </authorList>
    </citation>
    <scope>IDENTIFICATION</scope>
</reference>
<dbReference type="InterPro" id="IPR000725">
    <property type="entry name" value="Olfact_rcpt"/>
</dbReference>
<keyword evidence="5 10" id="KW-1133">Transmembrane helix</keyword>
<keyword evidence="7 10" id="KW-0472">Membrane</keyword>
<dbReference type="PRINTS" id="PR00245">
    <property type="entry name" value="OLFACTORYR"/>
</dbReference>
<gene>
    <name evidence="13" type="primary">LOC115458162</name>
</gene>
<name>A0A6P7WRS2_9AMPH</name>
<dbReference type="Proteomes" id="UP000515156">
    <property type="component" value="Chromosome 14"/>
</dbReference>
<keyword evidence="8" id="KW-0675">Receptor</keyword>
<sequence>MAYDRYVAICKPLHYPLIMNKKICISLVAASWICGCLDEVPIVDVISQYSFCGSNEINHFYCDPKSLIELSCSDTHNFEIVVLSEGPFAVLAPFLLILLSYIYIISTILKIHSSEGRRKAFSTCSSHLTIVLLFFGSIACIYMKPNSMNSPEQDKMFALLYTVFIPMLNPLIYTLRNQEIKNALKNLIFGKQYERK</sequence>
<dbReference type="GO" id="GO:0004930">
    <property type="term" value="F:G protein-coupled receptor activity"/>
    <property type="evidence" value="ECO:0007669"/>
    <property type="project" value="UniProtKB-KW"/>
</dbReference>
<dbReference type="InParanoid" id="A0A6P7WRS2"/>
<dbReference type="KEGG" id="muo:115458162"/>
<dbReference type="PANTHER" id="PTHR26453">
    <property type="entry name" value="OLFACTORY RECEPTOR"/>
    <property type="match status" value="1"/>
</dbReference>
<keyword evidence="4 10" id="KW-0812">Transmembrane</keyword>
<evidence type="ECO:0000256" key="4">
    <source>
        <dbReference type="ARBA" id="ARBA00022692"/>
    </source>
</evidence>
<feature type="domain" description="G-protein coupled receptors family 1 profile" evidence="11">
    <location>
        <begin position="1"/>
        <end position="173"/>
    </location>
</feature>
<feature type="transmembrane region" description="Helical" evidence="10">
    <location>
        <begin position="88"/>
        <end position="109"/>
    </location>
</feature>
<dbReference type="Pfam" id="PF13853">
    <property type="entry name" value="7tm_4"/>
    <property type="match status" value="1"/>
</dbReference>
<proteinExistence type="predicted"/>
<organism evidence="12 13">
    <name type="scientific">Microcaecilia unicolor</name>
    <dbReference type="NCBI Taxonomy" id="1415580"/>
    <lineage>
        <taxon>Eukaryota</taxon>
        <taxon>Metazoa</taxon>
        <taxon>Chordata</taxon>
        <taxon>Craniata</taxon>
        <taxon>Vertebrata</taxon>
        <taxon>Euteleostomi</taxon>
        <taxon>Amphibia</taxon>
        <taxon>Gymnophiona</taxon>
        <taxon>Siphonopidae</taxon>
        <taxon>Microcaecilia</taxon>
    </lineage>
</organism>
<evidence type="ECO:0000256" key="3">
    <source>
        <dbReference type="ARBA" id="ARBA00022606"/>
    </source>
</evidence>
<keyword evidence="3" id="KW-0716">Sensory transduction</keyword>
<keyword evidence="12" id="KW-1185">Reference proteome</keyword>
<feature type="transmembrane region" description="Helical" evidence="10">
    <location>
        <begin position="156"/>
        <end position="175"/>
    </location>
</feature>
<evidence type="ECO:0000256" key="9">
    <source>
        <dbReference type="ARBA" id="ARBA00023224"/>
    </source>
</evidence>
<evidence type="ECO:0000256" key="6">
    <source>
        <dbReference type="ARBA" id="ARBA00023040"/>
    </source>
</evidence>
<keyword evidence="9" id="KW-0807">Transducer</keyword>
<dbReference type="FunFam" id="1.20.1070.10:FF:000015">
    <property type="entry name" value="Olfactory receptor"/>
    <property type="match status" value="1"/>
</dbReference>
<evidence type="ECO:0000259" key="11">
    <source>
        <dbReference type="PROSITE" id="PS50262"/>
    </source>
</evidence>
<keyword evidence="2" id="KW-1003">Cell membrane</keyword>
<evidence type="ECO:0000313" key="13">
    <source>
        <dbReference type="RefSeq" id="XP_030043876.1"/>
    </source>
</evidence>
<dbReference type="GO" id="GO:0004984">
    <property type="term" value="F:olfactory receptor activity"/>
    <property type="evidence" value="ECO:0007669"/>
    <property type="project" value="InterPro"/>
</dbReference>
<evidence type="ECO:0000256" key="5">
    <source>
        <dbReference type="ARBA" id="ARBA00022989"/>
    </source>
</evidence>
<dbReference type="AlphaFoldDB" id="A0A6P7WRS2"/>
<evidence type="ECO:0000256" key="2">
    <source>
        <dbReference type="ARBA" id="ARBA00022475"/>
    </source>
</evidence>
<evidence type="ECO:0000313" key="12">
    <source>
        <dbReference type="Proteomes" id="UP000515156"/>
    </source>
</evidence>
<feature type="transmembrane region" description="Helical" evidence="10">
    <location>
        <begin position="121"/>
        <end position="144"/>
    </location>
</feature>
<dbReference type="InterPro" id="IPR017452">
    <property type="entry name" value="GPCR_Rhodpsn_7TM"/>
</dbReference>
<comment type="subcellular location">
    <subcellularLocation>
        <location evidence="1">Cell membrane</location>
        <topology evidence="1">Multi-pass membrane protein</topology>
    </subcellularLocation>
</comment>